<keyword evidence="3" id="KW-1185">Reference proteome</keyword>
<organism evidence="2 3">
    <name type="scientific">Jiella sonneratiae</name>
    <dbReference type="NCBI Taxonomy" id="2816856"/>
    <lineage>
        <taxon>Bacteria</taxon>
        <taxon>Pseudomonadati</taxon>
        <taxon>Pseudomonadota</taxon>
        <taxon>Alphaproteobacteria</taxon>
        <taxon>Hyphomicrobiales</taxon>
        <taxon>Aurantimonadaceae</taxon>
        <taxon>Jiella</taxon>
    </lineage>
</organism>
<dbReference type="Proteomes" id="UP000664288">
    <property type="component" value="Unassembled WGS sequence"/>
</dbReference>
<feature type="transmembrane region" description="Helical" evidence="1">
    <location>
        <begin position="256"/>
        <end position="277"/>
    </location>
</feature>
<reference evidence="2 3" key="1">
    <citation type="submission" date="2021-03" db="EMBL/GenBank/DDBJ databases">
        <title>Whole genome sequence of Jiella sp. MQZ13P-4.</title>
        <authorList>
            <person name="Tuo L."/>
        </authorList>
    </citation>
    <scope>NUCLEOTIDE SEQUENCE [LARGE SCALE GENOMIC DNA]</scope>
    <source>
        <strain evidence="2 3">MQZ13P-4</strain>
    </source>
</reference>
<gene>
    <name evidence="2" type="ORF">J1C47_12620</name>
</gene>
<evidence type="ECO:0000313" key="2">
    <source>
        <dbReference type="EMBL" id="MBO0904486.1"/>
    </source>
</evidence>
<evidence type="ECO:0000313" key="3">
    <source>
        <dbReference type="Proteomes" id="UP000664288"/>
    </source>
</evidence>
<comment type="caution">
    <text evidence="2">The sequence shown here is derived from an EMBL/GenBank/DDBJ whole genome shotgun (WGS) entry which is preliminary data.</text>
</comment>
<keyword evidence="1" id="KW-1133">Transmembrane helix</keyword>
<sequence>MSELGRERAATPVGTLRRISWGGIVAGAILALMIQFMLGLFGLGVGLSTATGAPGGILSVAGIWAVVVVLVGVFAGGFAAARFAGIPSAVDGALHGIVTWAVTALLALYLLTSGAAGLVGGAFGVLGQSVDDMARAAEALGPASASLGASLKANSAQLFAPAEAGADGAASGEAAAPEGAATPQDRDAAYSEVLDAAAAKGDGEARNTAISAIARTAGVGRAEAERRFDAFAERYGKAQAAGEADRQAAASRLARASFSAFVAMLLGMAVGAAGGVIGRPGRGAGEGRSARH</sequence>
<proteinExistence type="predicted"/>
<keyword evidence="1" id="KW-0812">Transmembrane</keyword>
<name>A0ABS3J488_9HYPH</name>
<feature type="transmembrane region" description="Helical" evidence="1">
    <location>
        <begin position="57"/>
        <end position="80"/>
    </location>
</feature>
<keyword evidence="1" id="KW-0472">Membrane</keyword>
<protein>
    <recommendedName>
        <fullName evidence="4">PhnA-like protein</fullName>
    </recommendedName>
</protein>
<accession>A0ABS3J488</accession>
<dbReference type="EMBL" id="JAFMPY010000012">
    <property type="protein sequence ID" value="MBO0904486.1"/>
    <property type="molecule type" value="Genomic_DNA"/>
</dbReference>
<evidence type="ECO:0000256" key="1">
    <source>
        <dbReference type="SAM" id="Phobius"/>
    </source>
</evidence>
<feature type="transmembrane region" description="Helical" evidence="1">
    <location>
        <begin position="20"/>
        <end position="45"/>
    </location>
</feature>
<feature type="transmembrane region" description="Helical" evidence="1">
    <location>
        <begin position="100"/>
        <end position="126"/>
    </location>
</feature>
<dbReference type="RefSeq" id="WP_207351128.1">
    <property type="nucleotide sequence ID" value="NZ_JAFMPY010000012.1"/>
</dbReference>
<evidence type="ECO:0008006" key="4">
    <source>
        <dbReference type="Google" id="ProtNLM"/>
    </source>
</evidence>